<keyword evidence="1" id="KW-0812">Transmembrane</keyword>
<evidence type="ECO:0000313" key="2">
    <source>
        <dbReference type="EMBL" id="GAA4310242.1"/>
    </source>
</evidence>
<dbReference type="Proteomes" id="UP001500582">
    <property type="component" value="Unassembled WGS sequence"/>
</dbReference>
<reference evidence="3" key="1">
    <citation type="journal article" date="2019" name="Int. J. Syst. Evol. Microbiol.">
        <title>The Global Catalogue of Microorganisms (GCM) 10K type strain sequencing project: providing services to taxonomists for standard genome sequencing and annotation.</title>
        <authorList>
            <consortium name="The Broad Institute Genomics Platform"/>
            <consortium name="The Broad Institute Genome Sequencing Center for Infectious Disease"/>
            <person name="Wu L."/>
            <person name="Ma J."/>
        </authorList>
    </citation>
    <scope>NUCLEOTIDE SEQUENCE [LARGE SCALE GENOMIC DNA]</scope>
    <source>
        <strain evidence="3">JCM 17705</strain>
    </source>
</reference>
<accession>A0ABP8FT75</accession>
<gene>
    <name evidence="2" type="ORF">GCM10023149_04840</name>
</gene>
<organism evidence="2 3">
    <name type="scientific">Mucilaginibacter gynuensis</name>
    <dbReference type="NCBI Taxonomy" id="1302236"/>
    <lineage>
        <taxon>Bacteria</taxon>
        <taxon>Pseudomonadati</taxon>
        <taxon>Bacteroidota</taxon>
        <taxon>Sphingobacteriia</taxon>
        <taxon>Sphingobacteriales</taxon>
        <taxon>Sphingobacteriaceae</taxon>
        <taxon>Mucilaginibacter</taxon>
    </lineage>
</organism>
<name>A0ABP8FT75_9SPHI</name>
<keyword evidence="1" id="KW-0472">Membrane</keyword>
<dbReference type="EMBL" id="BAABFT010000001">
    <property type="protein sequence ID" value="GAA4310242.1"/>
    <property type="molecule type" value="Genomic_DNA"/>
</dbReference>
<protein>
    <submittedName>
        <fullName evidence="2">Uncharacterized protein</fullName>
    </submittedName>
</protein>
<comment type="caution">
    <text evidence="2">The sequence shown here is derived from an EMBL/GenBank/DDBJ whole genome shotgun (WGS) entry which is preliminary data.</text>
</comment>
<evidence type="ECO:0000313" key="3">
    <source>
        <dbReference type="Proteomes" id="UP001500582"/>
    </source>
</evidence>
<evidence type="ECO:0000256" key="1">
    <source>
        <dbReference type="SAM" id="Phobius"/>
    </source>
</evidence>
<keyword evidence="1" id="KW-1133">Transmembrane helix</keyword>
<feature type="transmembrane region" description="Helical" evidence="1">
    <location>
        <begin position="25"/>
        <end position="43"/>
    </location>
</feature>
<proteinExistence type="predicted"/>
<sequence>MVEGVVCALTIETLPNAATNAADKMIFFILDVYIIICYLIQYNTQPCQMGHNMPNTDNQPIKK</sequence>
<keyword evidence="3" id="KW-1185">Reference proteome</keyword>